<dbReference type="Proteomes" id="UP000041254">
    <property type="component" value="Unassembled WGS sequence"/>
</dbReference>
<sequence>MQQDGNDGHARPEATRDEGLRRFRREMDRIEELIHTLEAQVAGNDASLTGRDLSVVVGHVSRGGGCLKEAVEHLNNIHNTNSLQGGVAEGDCSGRAEELAVEGTQKATHETSVSVAGVSDSKRARVVDGSSCRHAAAAAAAAAAAGGDGGGVSSGPQQDGQGHDQQQQPTKVVGGPSRLCGLEGPLLCDIASWLTTIEATVLCLLNRGINGIADCTPNHHPSSAQDGSSKATPFGIYRNLTIAEEEVETWSNLDLATQTRLRGKLGNVTTARIPSSTGPYEKRNASCHSFVATCLEAAKASLKHLYIGGDRGTRRAPWCAPPPVAFTALTNLHVERDTWIEYFGDAHWTFPALVDCQGLNAPATGIAPRAVAGITQIVRSSPQLTTLAIKDISDCGSRDFIAALGQYSRLSTIRGLRVTKEALRNGHIADLQRSLDAQWSKPEMQGVKKTIEFVYGCPIDHNLGDLTRPLRDFLAWARRVSATVEWRSGACVTVDCSTEPLSATAPIAVRGPVADAVKEVAQKANRMWLFCGGYRTPLDESWKDVLNFPNVTQLWIRQCVHDDHRQSAEIVSDSIPPFMTEVDEDGNNVCFPRIEHLDLTLAYILGSHPPEGAWHFSAGPNKLSTLLGSLRHVGSVQFRTSDLSVLSECLPLLPTERIDEVSVVFCDNLRALPDACQPLTRPAVTSLWSDDDDLIDLSKDQALSVMSVVTHVRPSKAHLSLHLLTSEFELDEEGASDEEQIAHAEQELRALACECFERVMASYSLDSLTIQCDMIEDEWGESFLGFCVLTLDLVAKGQQGGDEGERGVVLRVLLVYGQT</sequence>
<dbReference type="EMBL" id="CDMY01000395">
    <property type="protein sequence ID" value="CEM09216.1"/>
    <property type="molecule type" value="Genomic_DNA"/>
</dbReference>
<organism evidence="2 3">
    <name type="scientific">Vitrella brassicaformis (strain CCMP3155)</name>
    <dbReference type="NCBI Taxonomy" id="1169540"/>
    <lineage>
        <taxon>Eukaryota</taxon>
        <taxon>Sar</taxon>
        <taxon>Alveolata</taxon>
        <taxon>Colpodellida</taxon>
        <taxon>Vitrellaceae</taxon>
        <taxon>Vitrella</taxon>
    </lineage>
</organism>
<feature type="compositionally biased region" description="Low complexity" evidence="1">
    <location>
        <begin position="155"/>
        <end position="169"/>
    </location>
</feature>
<proteinExistence type="predicted"/>
<keyword evidence="3" id="KW-1185">Reference proteome</keyword>
<gene>
    <name evidence="2" type="ORF">Vbra_4243</name>
</gene>
<reference evidence="2 3" key="1">
    <citation type="submission" date="2014-11" db="EMBL/GenBank/DDBJ databases">
        <authorList>
            <person name="Zhu J."/>
            <person name="Qi W."/>
            <person name="Song R."/>
        </authorList>
    </citation>
    <scope>NUCLEOTIDE SEQUENCE [LARGE SCALE GENOMIC DNA]</scope>
</reference>
<feature type="region of interest" description="Disordered" evidence="1">
    <location>
        <begin position="1"/>
        <end position="23"/>
    </location>
</feature>
<accession>A0A0G4FA81</accession>
<feature type="region of interest" description="Disordered" evidence="1">
    <location>
        <begin position="145"/>
        <end position="176"/>
    </location>
</feature>
<evidence type="ECO:0000313" key="2">
    <source>
        <dbReference type="EMBL" id="CEM09216.1"/>
    </source>
</evidence>
<dbReference type="VEuPathDB" id="CryptoDB:Vbra_4243"/>
<evidence type="ECO:0000313" key="3">
    <source>
        <dbReference type="Proteomes" id="UP000041254"/>
    </source>
</evidence>
<name>A0A0G4FA81_VITBC</name>
<dbReference type="PhylomeDB" id="A0A0G4FA81"/>
<dbReference type="AlphaFoldDB" id="A0A0G4FA81"/>
<dbReference type="InParanoid" id="A0A0G4FA81"/>
<protein>
    <submittedName>
        <fullName evidence="2">Uncharacterized protein</fullName>
    </submittedName>
</protein>
<evidence type="ECO:0000256" key="1">
    <source>
        <dbReference type="SAM" id="MobiDB-lite"/>
    </source>
</evidence>